<dbReference type="InterPro" id="IPR052657">
    <property type="entry name" value="PDP_family_Arabidopsis"/>
</dbReference>
<name>A0A834Z0E3_TETSI</name>
<dbReference type="PANTHER" id="PTHR10688:SF5">
    <property type="entry name" value="PWWP DOMAIN-CONTAINING PROTEIN 1-RELATED"/>
    <property type="match status" value="1"/>
</dbReference>
<dbReference type="PROSITE" id="PS50812">
    <property type="entry name" value="PWWP"/>
    <property type="match status" value="1"/>
</dbReference>
<comment type="caution">
    <text evidence="7">The sequence shown here is derived from an EMBL/GenBank/DDBJ whole genome shotgun (WGS) entry which is preliminary data.</text>
</comment>
<proteinExistence type="inferred from homology"/>
<dbReference type="CDD" id="cd05162">
    <property type="entry name" value="PWWP"/>
    <property type="match status" value="1"/>
</dbReference>
<dbReference type="InterPro" id="IPR000313">
    <property type="entry name" value="PWWP_dom"/>
</dbReference>
<protein>
    <recommendedName>
        <fullName evidence="6">PWWP domain-containing protein</fullName>
    </recommendedName>
</protein>
<dbReference type="FunFam" id="2.30.30.140:FF:000115">
    <property type="entry name" value="Tudor/PWWP/MBT superfamily protein"/>
    <property type="match status" value="1"/>
</dbReference>
<dbReference type="GO" id="GO:0006355">
    <property type="term" value="P:regulation of DNA-templated transcription"/>
    <property type="evidence" value="ECO:0007669"/>
    <property type="project" value="UniProtKB-ARBA"/>
</dbReference>
<feature type="compositionally biased region" description="Basic and acidic residues" evidence="5">
    <location>
        <begin position="813"/>
        <end position="822"/>
    </location>
</feature>
<feature type="compositionally biased region" description="Basic and acidic residues" evidence="5">
    <location>
        <begin position="1018"/>
        <end position="1027"/>
    </location>
</feature>
<accession>A0A834Z0E3</accession>
<sequence>MDNESQLHRKSNPPLSSVESPGKTRDSENTLCEQPIDCFNGVFARGDDEAKCLTMAMGSEETMVSPQLDSGELESKIEVRVSDGGVSGSSDRNDASAVRNEENRVLPEIDSREIDRELESKIEVRVSDGGVPLPGLHSCGKNYDSAVGNVEEEKRGSEENRVLPEIDSREIGRKLEAMVSEVKVKDSSLSGSRDEFAAEDSGIENFTRMTEGGATVSWGEIKGDTKMEEQTVSSSDSSFALFDESTAREPETLGEGTWKAKSHGFKAGDMVWGKVKSHPWWPGHVFNESFASHSVRRTKREGHVLVAFFGDSSYGWFDPGELVPFDPHFAEKSRQTNSRTFVKAVEEAVDEFRRRRALGIACCCRSPFNFRPTNVQGYFAVDVGDYEPGGVYSVKQMKNARDSFQPHESLHFVQKLALMPRNSEERSLDWIKNMATILAYRKAVFEEFDETYAQAFGMQPIRPSRDSMGVLDQPLKVPSRAPLSGPLVIAEALGERKSSKKPLKVKDQAKKDKYLFKRRDEPNDHPTVHHISQGQTKFSAPSIYKEGAAALAAGDYVFEKRDQAVSMKPQVTGKHGGIGAVGREGAASLSGALSAKEAITAGIGKEAETAGKKLVVAKYSLGDAQMNMSQIDSPMGVAVGFPTSQPPSYGNTLATQDGPGDPKSHMDKGMDAWQEMKERTGSDVAVGPTSSGGHISDLLGKPQSAGIIDGLDRTFQPDGETMVDSKHASAKLLNTFEGLREPRFPTTVEDCHRPDQLRETVGGTPPLPIDGKVLRMSIDGVVKKAKVHKRPGEGLSSEKAVMGEKKKKKRRKESGLETSLDHPRKLLKTAKDVESVRKSAGKSIGIGLIPMEISQMGQQRKDDGASRTFPSDSVVDFGNIEVELPQLVNDLLALALNPFHCVNSPAVVRQVFLRFRSLVYQKSLVLPPPAEAESFEDPATKSPASTGAAETSPSEDVRHLPSAPKAPKHPFRLDPTKAGRKRSISDRQEEMSAKRLKKLDELKSLTSEKKAGNQKTLEAQRGDRKETGVTVPVKPMKPDTNRKLALQARAAEPTMLVMKFPPQTTLPSIPELKARFARFGPLDHSATRVFWKSSTCRIVFKHKSHAHTAYHYAIRNNSLFGNVKVNYHVREVEAPVPEFPESSKGRAEDYLDEVPQIRPLGASDSTSEPRTTALLQRPLQSAVQLKSCLKKPSGDESGPAMGIARETPRVKFVLGEDESIRDEQLVVSSSNAGGDASYSLAVDVNSKNFQKVNLLPLLPPPPRLPNVHEIRGVEHFPKAHHIYYSNVEPRNEHNYNTTSTSTSNIDISYQMLNLLMRCSDIVTDMKGSFGYVPYHPL</sequence>
<gene>
    <name evidence="7" type="ORF">HHK36_020763</name>
</gene>
<comment type="similarity">
    <text evidence="4">Belongs to the PDP family.</text>
</comment>
<dbReference type="Proteomes" id="UP000655225">
    <property type="component" value="Unassembled WGS sequence"/>
</dbReference>
<feature type="region of interest" description="Disordered" evidence="5">
    <location>
        <begin position="82"/>
        <end position="102"/>
    </location>
</feature>
<dbReference type="Gene3D" id="2.30.30.140">
    <property type="match status" value="1"/>
</dbReference>
<dbReference type="SUPFAM" id="SSF63748">
    <property type="entry name" value="Tudor/PWWP/MBT"/>
    <property type="match status" value="1"/>
</dbReference>
<evidence type="ECO:0000259" key="6">
    <source>
        <dbReference type="PROSITE" id="PS50812"/>
    </source>
</evidence>
<evidence type="ECO:0000313" key="7">
    <source>
        <dbReference type="EMBL" id="KAF8394552.1"/>
    </source>
</evidence>
<dbReference type="EMBL" id="JABCRI010000014">
    <property type="protein sequence ID" value="KAF8394552.1"/>
    <property type="molecule type" value="Genomic_DNA"/>
</dbReference>
<evidence type="ECO:0000256" key="5">
    <source>
        <dbReference type="SAM" id="MobiDB-lite"/>
    </source>
</evidence>
<dbReference type="PANTHER" id="PTHR10688">
    <property type="entry name" value="PWWP DOMAIN-CONTAINING PROTEIN"/>
    <property type="match status" value="1"/>
</dbReference>
<feature type="region of interest" description="Disordered" evidence="5">
    <location>
        <begin position="1"/>
        <end position="29"/>
    </location>
</feature>
<feature type="region of interest" description="Disordered" evidence="5">
    <location>
        <begin position="929"/>
        <end position="1037"/>
    </location>
</feature>
<feature type="compositionally biased region" description="Basic and acidic residues" evidence="5">
    <location>
        <begin position="91"/>
        <end position="102"/>
    </location>
</feature>
<evidence type="ECO:0000256" key="3">
    <source>
        <dbReference type="ARBA" id="ARBA00023242"/>
    </source>
</evidence>
<dbReference type="Pfam" id="PF00855">
    <property type="entry name" value="PWWP"/>
    <property type="match status" value="1"/>
</dbReference>
<dbReference type="OMA" id="MIESPRG"/>
<keyword evidence="2" id="KW-0804">Transcription</keyword>
<keyword evidence="3" id="KW-0539">Nucleus</keyword>
<evidence type="ECO:0000256" key="2">
    <source>
        <dbReference type="ARBA" id="ARBA00023163"/>
    </source>
</evidence>
<evidence type="ECO:0000256" key="4">
    <source>
        <dbReference type="ARBA" id="ARBA00060746"/>
    </source>
</evidence>
<evidence type="ECO:0000313" key="8">
    <source>
        <dbReference type="Proteomes" id="UP000655225"/>
    </source>
</evidence>
<reference evidence="7 8" key="1">
    <citation type="submission" date="2020-04" db="EMBL/GenBank/DDBJ databases">
        <title>Plant Genome Project.</title>
        <authorList>
            <person name="Zhang R.-G."/>
        </authorList>
    </citation>
    <scope>NUCLEOTIDE SEQUENCE [LARGE SCALE GENOMIC DNA]</scope>
    <source>
        <strain evidence="7">YNK0</strain>
        <tissue evidence="7">Leaf</tissue>
    </source>
</reference>
<dbReference type="OrthoDB" id="62853at2759"/>
<feature type="compositionally biased region" description="Basic and acidic residues" evidence="5">
    <location>
        <begin position="971"/>
        <end position="1011"/>
    </location>
</feature>
<evidence type="ECO:0000256" key="1">
    <source>
        <dbReference type="ARBA" id="ARBA00023015"/>
    </source>
</evidence>
<keyword evidence="8" id="KW-1185">Reference proteome</keyword>
<organism evidence="7 8">
    <name type="scientific">Tetracentron sinense</name>
    <name type="common">Spur-leaf</name>
    <dbReference type="NCBI Taxonomy" id="13715"/>
    <lineage>
        <taxon>Eukaryota</taxon>
        <taxon>Viridiplantae</taxon>
        <taxon>Streptophyta</taxon>
        <taxon>Embryophyta</taxon>
        <taxon>Tracheophyta</taxon>
        <taxon>Spermatophyta</taxon>
        <taxon>Magnoliopsida</taxon>
        <taxon>Trochodendrales</taxon>
        <taxon>Trochodendraceae</taxon>
        <taxon>Tetracentron</taxon>
    </lineage>
</organism>
<dbReference type="GO" id="GO:2000028">
    <property type="term" value="P:regulation of photoperiodism, flowering"/>
    <property type="evidence" value="ECO:0007669"/>
    <property type="project" value="UniProtKB-ARBA"/>
</dbReference>
<feature type="domain" description="PWWP" evidence="6">
    <location>
        <begin position="267"/>
        <end position="328"/>
    </location>
</feature>
<feature type="region of interest" description="Disordered" evidence="5">
    <location>
        <begin position="785"/>
        <end position="822"/>
    </location>
</feature>
<keyword evidence="1" id="KW-0805">Transcription regulation</keyword>
<dbReference type="GO" id="GO:0035098">
    <property type="term" value="C:ESC/E(Z) complex"/>
    <property type="evidence" value="ECO:0007669"/>
    <property type="project" value="UniProtKB-ARBA"/>
</dbReference>
<dbReference type="SMART" id="SM00293">
    <property type="entry name" value="PWWP"/>
    <property type="match status" value="1"/>
</dbReference>
<feature type="compositionally biased region" description="Polar residues" evidence="5">
    <location>
        <begin position="942"/>
        <end position="954"/>
    </location>
</feature>
<feature type="region of interest" description="Disordered" evidence="5">
    <location>
        <begin position="682"/>
        <end position="701"/>
    </location>
</feature>